<keyword evidence="3" id="KW-1185">Reference proteome</keyword>
<feature type="signal peptide" evidence="1">
    <location>
        <begin position="1"/>
        <end position="18"/>
    </location>
</feature>
<feature type="chain" id="PRO_5012438774" description="Phosphate-selective porin O and P" evidence="1">
    <location>
        <begin position="19"/>
        <end position="390"/>
    </location>
</feature>
<keyword evidence="1" id="KW-0732">Signal</keyword>
<dbReference type="AlphaFoldDB" id="A0A1W1WVJ4"/>
<dbReference type="RefSeq" id="WP_084275972.1">
    <property type="nucleotide sequence ID" value="NZ_AP026671.1"/>
</dbReference>
<reference evidence="3" key="1">
    <citation type="submission" date="2017-04" db="EMBL/GenBank/DDBJ databases">
        <authorList>
            <person name="Varghese N."/>
            <person name="Submissions S."/>
        </authorList>
    </citation>
    <scope>NUCLEOTIDE SEQUENCE [LARGE SCALE GENOMIC DNA]</scope>
    <source>
        <strain evidence="3">DSM 16512</strain>
    </source>
</reference>
<dbReference type="SUPFAM" id="SSF56935">
    <property type="entry name" value="Porins"/>
    <property type="match status" value="1"/>
</dbReference>
<dbReference type="STRING" id="1069081.SAMN05660197_1575"/>
<proteinExistence type="predicted"/>
<dbReference type="OrthoDB" id="5289600at2"/>
<dbReference type="Proteomes" id="UP000192602">
    <property type="component" value="Unassembled WGS sequence"/>
</dbReference>
<gene>
    <name evidence="2" type="ORF">SAMN05660197_1575</name>
</gene>
<dbReference type="Gene3D" id="2.40.160.10">
    <property type="entry name" value="Porin"/>
    <property type="match status" value="1"/>
</dbReference>
<evidence type="ECO:0000313" key="2">
    <source>
        <dbReference type="EMBL" id="SMC09753.1"/>
    </source>
</evidence>
<protein>
    <recommendedName>
        <fullName evidence="4">Phosphate-selective porin O and P</fullName>
    </recommendedName>
</protein>
<evidence type="ECO:0000256" key="1">
    <source>
        <dbReference type="SAM" id="SignalP"/>
    </source>
</evidence>
<sequence length="390" mass="44536">MKKIALSLSAFVATSLMAGTITLYQDKDSGAIYTKPGPNRVKLGDFISVQDIAKQNQKIRNEMTKEIKGTKVFSKVPKLKINGVHYLGYHYTDYDDKNRADKSTVETRRNYLQVKAYWNKHDYARITLDTHQQNNGDWVARLKYAYLYLSNILPFTGVEFGQVHRPWIDYAEHHGWLYRSISETFVETRNAAHVINSASPGINFKTKTDYFTSEIGLFNNGGYHSVKSGTGQSFEWRLTYEALGTGKKHVHATSDEWLNISFFGRYLTGTDNGQNKDTITGLHAVYNTPMFLIGGYLMKNDNNGGPHDGKGWSVNGEFRPIKDWSILARYDHWKVTPASNIDYTKKNIIAGVAYTYNKNVKFIANIDKYTDDQPNNSNKIDYLLTAEVHW</sequence>
<dbReference type="EMBL" id="FWWZ01000001">
    <property type="protein sequence ID" value="SMC09753.1"/>
    <property type="molecule type" value="Genomic_DNA"/>
</dbReference>
<evidence type="ECO:0000313" key="3">
    <source>
        <dbReference type="Proteomes" id="UP000192602"/>
    </source>
</evidence>
<name>A0A1W1WVJ4_9BACT</name>
<accession>A0A1W1WVJ4</accession>
<organism evidence="2 3">
    <name type="scientific">Nitratiruptor tergarcus DSM 16512</name>
    <dbReference type="NCBI Taxonomy" id="1069081"/>
    <lineage>
        <taxon>Bacteria</taxon>
        <taxon>Pseudomonadati</taxon>
        <taxon>Campylobacterota</taxon>
        <taxon>Epsilonproteobacteria</taxon>
        <taxon>Nautiliales</taxon>
        <taxon>Nitratiruptoraceae</taxon>
        <taxon>Nitratiruptor</taxon>
    </lineage>
</organism>
<dbReference type="InterPro" id="IPR023614">
    <property type="entry name" value="Porin_dom_sf"/>
</dbReference>
<evidence type="ECO:0008006" key="4">
    <source>
        <dbReference type="Google" id="ProtNLM"/>
    </source>
</evidence>